<evidence type="ECO:0000256" key="1">
    <source>
        <dbReference type="SAM" id="MobiDB-lite"/>
    </source>
</evidence>
<evidence type="ECO:0000313" key="3">
    <source>
        <dbReference type="Proteomes" id="UP001527925"/>
    </source>
</evidence>
<evidence type="ECO:0008006" key="4">
    <source>
        <dbReference type="Google" id="ProtNLM"/>
    </source>
</evidence>
<comment type="caution">
    <text evidence="2">The sequence shown here is derived from an EMBL/GenBank/DDBJ whole genome shotgun (WGS) entry which is preliminary data.</text>
</comment>
<name>A0ABR4MYF3_9FUNG</name>
<sequence length="471" mass="52558">MSGDTTRAGGRDGDGGGGAAHALPHGASHWDRIPRELHDGILDTAGPLTRLTASNPHPAEVRCMSRQDRERLWADVVELDWQGNLAVLPPLPLQSVLLGARSRSLLQRLSEQRIVDKETQQRIAIRNGWHDLLDVNDKRSLASAVVAEGGLYLLKHLVDELKAIQLDTWLGGQALRHGHLDIAKFIHERLPGASWHWNVMSAAAESGRLDCLIWVHDVLGHSYANQPLNTACRLGHIHLIEHLLDQPDVTVSEYAVYLAALNGHVQALDFLLSRLPETFLQPNFSIRRICKLGTLMWLHQREHKFDTMQALSNSVDDGDTDSARWLCNRFDVQFTQGMLKIAIRQNSLPMVKFMLSRPGIRVTKEDVEEAVLSSVGSLLLLLALESEFARVAADSAARENLADFLDWLHTRYPGCIAQSTLAAAVKDRSKDAVEYLLETVHDVEWDLAAIKQIETSDEVAGLIDRHMNSRR</sequence>
<protein>
    <recommendedName>
        <fullName evidence="4">Ankyrin repeat protein</fullName>
    </recommendedName>
</protein>
<dbReference type="InterPro" id="IPR036770">
    <property type="entry name" value="Ankyrin_rpt-contain_sf"/>
</dbReference>
<dbReference type="SUPFAM" id="SSF48403">
    <property type="entry name" value="Ankyrin repeat"/>
    <property type="match status" value="1"/>
</dbReference>
<evidence type="ECO:0000313" key="2">
    <source>
        <dbReference type="EMBL" id="KAL2912322.1"/>
    </source>
</evidence>
<proteinExistence type="predicted"/>
<keyword evidence="3" id="KW-1185">Reference proteome</keyword>
<dbReference type="Proteomes" id="UP001527925">
    <property type="component" value="Unassembled WGS sequence"/>
</dbReference>
<dbReference type="PANTHER" id="PTHR46586:SF3">
    <property type="entry name" value="ANKYRIN REPEAT-CONTAINING PROTEIN"/>
    <property type="match status" value="1"/>
</dbReference>
<accession>A0ABR4MYF3</accession>
<gene>
    <name evidence="2" type="ORF">HK105_208169</name>
</gene>
<dbReference type="InterPro" id="IPR052050">
    <property type="entry name" value="SecEffector_AnkRepeat"/>
</dbReference>
<organism evidence="2 3">
    <name type="scientific">Polyrhizophydium stewartii</name>
    <dbReference type="NCBI Taxonomy" id="2732419"/>
    <lineage>
        <taxon>Eukaryota</taxon>
        <taxon>Fungi</taxon>
        <taxon>Fungi incertae sedis</taxon>
        <taxon>Chytridiomycota</taxon>
        <taxon>Chytridiomycota incertae sedis</taxon>
        <taxon>Chytridiomycetes</taxon>
        <taxon>Rhizophydiales</taxon>
        <taxon>Rhizophydiales incertae sedis</taxon>
        <taxon>Polyrhizophydium</taxon>
    </lineage>
</organism>
<dbReference type="Gene3D" id="1.25.40.20">
    <property type="entry name" value="Ankyrin repeat-containing domain"/>
    <property type="match status" value="1"/>
</dbReference>
<dbReference type="PANTHER" id="PTHR46586">
    <property type="entry name" value="ANKYRIN REPEAT-CONTAINING PROTEIN"/>
    <property type="match status" value="1"/>
</dbReference>
<feature type="region of interest" description="Disordered" evidence="1">
    <location>
        <begin position="1"/>
        <end position="26"/>
    </location>
</feature>
<dbReference type="EMBL" id="JADGIZ020000070">
    <property type="protein sequence ID" value="KAL2912322.1"/>
    <property type="molecule type" value="Genomic_DNA"/>
</dbReference>
<reference evidence="2 3" key="1">
    <citation type="submission" date="2023-09" db="EMBL/GenBank/DDBJ databases">
        <title>Pangenome analysis of Batrachochytrium dendrobatidis and related Chytrids.</title>
        <authorList>
            <person name="Yacoub M.N."/>
            <person name="Stajich J.E."/>
            <person name="James T.Y."/>
        </authorList>
    </citation>
    <scope>NUCLEOTIDE SEQUENCE [LARGE SCALE GENOMIC DNA]</scope>
    <source>
        <strain evidence="2 3">JEL0888</strain>
    </source>
</reference>